<dbReference type="RefSeq" id="WP_067311558.1">
    <property type="nucleotide sequence ID" value="NZ_CP016279.1"/>
</dbReference>
<keyword evidence="4" id="KW-1185">Reference proteome</keyword>
<gene>
    <name evidence="1" type="ORF">AVL59_32050</name>
    <name evidence="2" type="ORF">J2Z21_008375</name>
</gene>
<organism evidence="1 3">
    <name type="scientific">Streptomyces griseochromogenes</name>
    <dbReference type="NCBI Taxonomy" id="68214"/>
    <lineage>
        <taxon>Bacteria</taxon>
        <taxon>Bacillati</taxon>
        <taxon>Actinomycetota</taxon>
        <taxon>Actinomycetes</taxon>
        <taxon>Kitasatosporales</taxon>
        <taxon>Streptomycetaceae</taxon>
        <taxon>Streptomyces</taxon>
    </lineage>
</organism>
<evidence type="ECO:0000313" key="1">
    <source>
        <dbReference type="EMBL" id="ANP53562.1"/>
    </source>
</evidence>
<dbReference type="EMBL" id="JAGGLP010000029">
    <property type="protein sequence ID" value="MBP2055361.1"/>
    <property type="molecule type" value="Genomic_DNA"/>
</dbReference>
<name>A0A1B1B485_9ACTN</name>
<dbReference type="OrthoDB" id="4244669at2"/>
<sequence>MDHFEEHTDVTLAKPVPKGMLRPFGQVTGHATDPFTGKRQVMVLWPGAAKPLPYDPDELALAD</sequence>
<dbReference type="EMBL" id="CP016279">
    <property type="protein sequence ID" value="ANP53562.1"/>
    <property type="molecule type" value="Genomic_DNA"/>
</dbReference>
<protein>
    <submittedName>
        <fullName evidence="1">Uncharacterized protein</fullName>
    </submittedName>
</protein>
<evidence type="ECO:0000313" key="3">
    <source>
        <dbReference type="Proteomes" id="UP000092659"/>
    </source>
</evidence>
<evidence type="ECO:0000313" key="2">
    <source>
        <dbReference type="EMBL" id="MBP2055361.1"/>
    </source>
</evidence>
<reference evidence="2 4" key="2">
    <citation type="submission" date="2021-03" db="EMBL/GenBank/DDBJ databases">
        <title>Genomic Encyclopedia of Type Strains, Phase IV (KMG-IV): sequencing the most valuable type-strain genomes for metagenomic binning, comparative biology and taxonomic classification.</title>
        <authorList>
            <person name="Goeker M."/>
        </authorList>
    </citation>
    <scope>NUCLEOTIDE SEQUENCE [LARGE SCALE GENOMIC DNA]</scope>
    <source>
        <strain evidence="2 4">DSM 40499</strain>
    </source>
</reference>
<dbReference type="Proteomes" id="UP001519309">
    <property type="component" value="Unassembled WGS sequence"/>
</dbReference>
<accession>A0A1B1B485</accession>
<dbReference type="AlphaFoldDB" id="A0A1B1B485"/>
<proteinExistence type="predicted"/>
<dbReference type="KEGG" id="sgs:AVL59_32050"/>
<reference evidence="1 3" key="1">
    <citation type="submission" date="2016-06" db="EMBL/GenBank/DDBJ databases">
        <title>Complete genome sequence of Streptomyces griseochromogenes ATCC 14511, the Blasticidin S producer.</title>
        <authorList>
            <person name="Wu L."/>
        </authorList>
    </citation>
    <scope>NUCLEOTIDE SEQUENCE [LARGE SCALE GENOMIC DNA]</scope>
    <source>
        <strain evidence="1 3">ATCC 14511</strain>
    </source>
</reference>
<dbReference type="STRING" id="68214.AVL59_32050"/>
<dbReference type="Proteomes" id="UP000092659">
    <property type="component" value="Chromosome"/>
</dbReference>
<evidence type="ECO:0000313" key="4">
    <source>
        <dbReference type="Proteomes" id="UP001519309"/>
    </source>
</evidence>